<dbReference type="PANTHER" id="PTHR42085:SF1">
    <property type="entry name" value="F-BOX DOMAIN-CONTAINING PROTEIN"/>
    <property type="match status" value="1"/>
</dbReference>
<evidence type="ECO:0000313" key="2">
    <source>
        <dbReference type="EMBL" id="OCK80202.1"/>
    </source>
</evidence>
<dbReference type="EMBL" id="KV744970">
    <property type="protein sequence ID" value="OCK80202.1"/>
    <property type="molecule type" value="Genomic_DNA"/>
</dbReference>
<protein>
    <recommendedName>
        <fullName evidence="4">F-box domain-containing protein</fullName>
    </recommendedName>
</protein>
<name>A0A8E2EAA4_9PEZI</name>
<dbReference type="OrthoDB" id="62952at2759"/>
<dbReference type="AlphaFoldDB" id="A0A8E2EAA4"/>
<dbReference type="PANTHER" id="PTHR42085">
    <property type="entry name" value="F-BOX DOMAIN-CONTAINING PROTEIN"/>
    <property type="match status" value="1"/>
</dbReference>
<gene>
    <name evidence="2" type="ORF">K432DRAFT_404911</name>
</gene>
<feature type="region of interest" description="Disordered" evidence="1">
    <location>
        <begin position="16"/>
        <end position="52"/>
    </location>
</feature>
<sequence>MGSFLSRTQKVEDDYNLSSTLVSSRKGQETKQPQSIPGRLTELTSSSSRGTKTAKIKTYTPTSFRANQDKVSFLDLPPELRNNIYCRLFVFEHIWYSSYIRSNTEVRGIQLLRTCKQIHEEAASVFYAANAFYLQTSRHLGWVDLLNLKNISADYPKGLTWPAARYHIHLTRIVIDLQATVPLTPEDALAYRALEEKLTGLEETLRARFYALYERLLSLWDEKDRAWSAKLICDRNHRSREINYMIAFSEDDEDVTKILLRKYRANS</sequence>
<keyword evidence="3" id="KW-1185">Reference proteome</keyword>
<proteinExistence type="predicted"/>
<accession>A0A8E2EAA4</accession>
<dbReference type="InterPro" id="IPR038883">
    <property type="entry name" value="AN11006-like"/>
</dbReference>
<feature type="compositionally biased region" description="Polar residues" evidence="1">
    <location>
        <begin position="16"/>
        <end position="35"/>
    </location>
</feature>
<evidence type="ECO:0000313" key="3">
    <source>
        <dbReference type="Proteomes" id="UP000250266"/>
    </source>
</evidence>
<evidence type="ECO:0000256" key="1">
    <source>
        <dbReference type="SAM" id="MobiDB-lite"/>
    </source>
</evidence>
<reference evidence="2 3" key="1">
    <citation type="journal article" date="2016" name="Nat. Commun.">
        <title>Ectomycorrhizal ecology is imprinted in the genome of the dominant symbiotic fungus Cenococcum geophilum.</title>
        <authorList>
            <consortium name="DOE Joint Genome Institute"/>
            <person name="Peter M."/>
            <person name="Kohler A."/>
            <person name="Ohm R.A."/>
            <person name="Kuo A."/>
            <person name="Krutzmann J."/>
            <person name="Morin E."/>
            <person name="Arend M."/>
            <person name="Barry K.W."/>
            <person name="Binder M."/>
            <person name="Choi C."/>
            <person name="Clum A."/>
            <person name="Copeland A."/>
            <person name="Grisel N."/>
            <person name="Haridas S."/>
            <person name="Kipfer T."/>
            <person name="LaButti K."/>
            <person name="Lindquist E."/>
            <person name="Lipzen A."/>
            <person name="Maire R."/>
            <person name="Meier B."/>
            <person name="Mihaltcheva S."/>
            <person name="Molinier V."/>
            <person name="Murat C."/>
            <person name="Poggeler S."/>
            <person name="Quandt C.A."/>
            <person name="Sperisen C."/>
            <person name="Tritt A."/>
            <person name="Tisserant E."/>
            <person name="Crous P.W."/>
            <person name="Henrissat B."/>
            <person name="Nehls U."/>
            <person name="Egli S."/>
            <person name="Spatafora J.W."/>
            <person name="Grigoriev I.V."/>
            <person name="Martin F.M."/>
        </authorList>
    </citation>
    <scope>NUCLEOTIDE SEQUENCE [LARGE SCALE GENOMIC DNA]</scope>
    <source>
        <strain evidence="2 3">CBS 459.81</strain>
    </source>
</reference>
<dbReference type="Proteomes" id="UP000250266">
    <property type="component" value="Unassembled WGS sequence"/>
</dbReference>
<evidence type="ECO:0008006" key="4">
    <source>
        <dbReference type="Google" id="ProtNLM"/>
    </source>
</evidence>
<organism evidence="2 3">
    <name type="scientific">Lepidopterella palustris CBS 459.81</name>
    <dbReference type="NCBI Taxonomy" id="1314670"/>
    <lineage>
        <taxon>Eukaryota</taxon>
        <taxon>Fungi</taxon>
        <taxon>Dikarya</taxon>
        <taxon>Ascomycota</taxon>
        <taxon>Pezizomycotina</taxon>
        <taxon>Dothideomycetes</taxon>
        <taxon>Pleosporomycetidae</taxon>
        <taxon>Mytilinidiales</taxon>
        <taxon>Argynnaceae</taxon>
        <taxon>Lepidopterella</taxon>
    </lineage>
</organism>
<feature type="compositionally biased region" description="Polar residues" evidence="1">
    <location>
        <begin position="42"/>
        <end position="51"/>
    </location>
</feature>